<evidence type="ECO:0000313" key="2">
    <source>
        <dbReference type="Proteomes" id="UP001206925"/>
    </source>
</evidence>
<sequence>PTGAGGGGSWGRVGMVVLILVVANTPLHVADRHVWRKSAARNGCIKLQRLLLSHWISSEARSNSPDSVKKAIEALKGAVTPVKELSGQIYQIYGYEIKITGAMLSSHLNIGRPCFSPSCIFFIEVKIGCNRVRNKQGTQHADSQIGLLDHAMFTGFVQDSLQIPAQDSNKKFTF</sequence>
<dbReference type="AlphaFoldDB" id="A0AAD5CZG3"/>
<protein>
    <submittedName>
        <fullName evidence="1">Uncharacterized protein</fullName>
    </submittedName>
</protein>
<proteinExistence type="predicted"/>
<name>A0AAD5CZG3_AMBAR</name>
<dbReference type="Proteomes" id="UP001206925">
    <property type="component" value="Unassembled WGS sequence"/>
</dbReference>
<gene>
    <name evidence="1" type="ORF">M8C21_017464</name>
</gene>
<feature type="non-terminal residue" evidence="1">
    <location>
        <position position="1"/>
    </location>
</feature>
<accession>A0AAD5CZG3</accession>
<comment type="caution">
    <text evidence="1">The sequence shown here is derived from an EMBL/GenBank/DDBJ whole genome shotgun (WGS) entry which is preliminary data.</text>
</comment>
<evidence type="ECO:0000313" key="1">
    <source>
        <dbReference type="EMBL" id="KAI7750232.1"/>
    </source>
</evidence>
<organism evidence="1 2">
    <name type="scientific">Ambrosia artemisiifolia</name>
    <name type="common">Common ragweed</name>
    <dbReference type="NCBI Taxonomy" id="4212"/>
    <lineage>
        <taxon>Eukaryota</taxon>
        <taxon>Viridiplantae</taxon>
        <taxon>Streptophyta</taxon>
        <taxon>Embryophyta</taxon>
        <taxon>Tracheophyta</taxon>
        <taxon>Spermatophyta</taxon>
        <taxon>Magnoliopsida</taxon>
        <taxon>eudicotyledons</taxon>
        <taxon>Gunneridae</taxon>
        <taxon>Pentapetalae</taxon>
        <taxon>asterids</taxon>
        <taxon>campanulids</taxon>
        <taxon>Asterales</taxon>
        <taxon>Asteraceae</taxon>
        <taxon>Asteroideae</taxon>
        <taxon>Heliantheae alliance</taxon>
        <taxon>Heliantheae</taxon>
        <taxon>Ambrosia</taxon>
    </lineage>
</organism>
<dbReference type="EMBL" id="JAMZMK010006184">
    <property type="protein sequence ID" value="KAI7750232.1"/>
    <property type="molecule type" value="Genomic_DNA"/>
</dbReference>
<keyword evidence="2" id="KW-1185">Reference proteome</keyword>
<reference evidence="1" key="1">
    <citation type="submission" date="2022-06" db="EMBL/GenBank/DDBJ databases">
        <title>Uncovering the hologenomic basis of an extraordinary plant invasion.</title>
        <authorList>
            <person name="Bieker V.C."/>
            <person name="Martin M.D."/>
            <person name="Gilbert T."/>
            <person name="Hodgins K."/>
            <person name="Battlay P."/>
            <person name="Petersen B."/>
            <person name="Wilson J."/>
        </authorList>
    </citation>
    <scope>NUCLEOTIDE SEQUENCE</scope>
    <source>
        <strain evidence="1">AA19_3_7</strain>
        <tissue evidence="1">Leaf</tissue>
    </source>
</reference>